<proteinExistence type="predicted"/>
<organism evidence="1">
    <name type="scientific">Sulfurisphaera javensis</name>
    <dbReference type="NCBI Taxonomy" id="2049879"/>
    <lineage>
        <taxon>Archaea</taxon>
        <taxon>Thermoproteota</taxon>
        <taxon>Thermoprotei</taxon>
        <taxon>Sulfolobales</taxon>
        <taxon>Sulfolobaceae</taxon>
        <taxon>Sulfurisphaera</taxon>
    </lineage>
</organism>
<accession>A0AAT9GP54</accession>
<sequence>MNKLLLIAAATGVLFAIAIAFAIIIFTANYDTSTFVIKSTFSSAFNESRVINAPVYILSNANYIKLENVSLAQLNSTIENSSDSIDEVRANISLGPAFTYNYYALLSNQSQKNNVFYVQPNLLIAKPNTTVSFTLYFNMTYYKLYNDSIYSDEIKGYVYNFHITPLGMVSNGLYEYQVTMQIGNVKPGTLILLPVYDMKLLEIQYIIILVN</sequence>
<name>A0AAT9GP54_9CREN</name>
<dbReference type="AlphaFoldDB" id="A0AAT9GP54"/>
<dbReference type="RefSeq" id="WP_369610853.1">
    <property type="nucleotide sequence ID" value="NZ_AP031322.1"/>
</dbReference>
<dbReference type="KEGG" id="sjv:SJAV_05920"/>
<protein>
    <submittedName>
        <fullName evidence="1">Uncharacterized protein</fullName>
    </submittedName>
</protein>
<reference evidence="1" key="1">
    <citation type="submission" date="2024-03" db="EMBL/GenBank/DDBJ databases">
        <title>Complete genome sequence of Sulfurisphaera javensis strain KD-1.</title>
        <authorList>
            <person name="Sakai H."/>
            <person name="Nur N."/>
            <person name="Suwanto A."/>
            <person name="Kurosawa N."/>
        </authorList>
    </citation>
    <scope>NUCLEOTIDE SEQUENCE</scope>
    <source>
        <strain evidence="1">KD-1</strain>
    </source>
</reference>
<evidence type="ECO:0000313" key="1">
    <source>
        <dbReference type="EMBL" id="BFH72648.1"/>
    </source>
</evidence>
<gene>
    <name evidence="1" type="ORF">SJAV_05920</name>
</gene>
<dbReference type="GeneID" id="92353526"/>
<dbReference type="EMBL" id="AP031322">
    <property type="protein sequence ID" value="BFH72648.1"/>
    <property type="molecule type" value="Genomic_DNA"/>
</dbReference>